<dbReference type="GO" id="GO:0042284">
    <property type="term" value="F:sphingolipid delta-4 desaturase activity"/>
    <property type="evidence" value="ECO:0000318"/>
    <property type="project" value="GO_Central"/>
</dbReference>
<dbReference type="PANTHER" id="PTHR12879:SF8">
    <property type="entry name" value="SPHINGOLIPID DELTA(4)-DESATURASE DES1"/>
    <property type="match status" value="1"/>
</dbReference>
<keyword evidence="1" id="KW-1133">Transmembrane helix</keyword>
<evidence type="ECO:0000256" key="1">
    <source>
        <dbReference type="SAM" id="Phobius"/>
    </source>
</evidence>
<dbReference type="AlphaFoldDB" id="T1FPV0"/>
<sequence>MKYDQVILLEPSLTQQATQVADRRTWLLQNNNSRANYKAIKRFSSNYITSLEINSNYSIELKNILKKHLLTMRQKITDRFGELFDRFIPLGFKVDHPDEKWLFKEEPHVQRRKAILKDHPEVKNLMGYDTTLAFAVLFIVSLQFFVSFVVVREASWPVLLLLAYVVGATCNHSLGAAIHEIGHNLAFGHSHILANRILGMFANLPWGIPMSVTYKKYHTDHHLYMGHDTLDVDIPTVIESYLFRHPITKIIWLLVHPVIHGLRPYFKSPKPIWKLEVVNFIVQISFDLFVLYVFGIKSLSYFVAGSLLGQGGLHPLTGHFFSEHYLYIKGQATVSYYGPLNFFMFNLGYHVEHHDFPYIPYRKLPELKKMCPEYYDDLPYHTSWVKVIWDFVWDSDMGPHARGVGYLPEGRSEVDILNSDKKK</sequence>
<dbReference type="Pfam" id="PF00487">
    <property type="entry name" value="FA_desaturase"/>
    <property type="match status" value="1"/>
</dbReference>
<dbReference type="GeneID" id="20210847"/>
<dbReference type="OMA" id="WEMINAV"/>
<keyword evidence="1" id="KW-0812">Transmembrane</keyword>
<dbReference type="PANTHER" id="PTHR12879">
    <property type="entry name" value="SPHINGOLIPID DELTA 4 DESATURASE/C-4 HYDROXYLASE PROTEIN DES2"/>
    <property type="match status" value="1"/>
</dbReference>
<reference evidence="5" key="1">
    <citation type="submission" date="2012-12" db="EMBL/GenBank/DDBJ databases">
        <authorList>
            <person name="Hellsten U."/>
            <person name="Grimwood J."/>
            <person name="Chapman J.A."/>
            <person name="Shapiro H."/>
            <person name="Aerts A."/>
            <person name="Otillar R.P."/>
            <person name="Terry A.Y."/>
            <person name="Boore J.L."/>
            <person name="Simakov O."/>
            <person name="Marletaz F."/>
            <person name="Cho S.-J."/>
            <person name="Edsinger-Gonzales E."/>
            <person name="Havlak P."/>
            <person name="Kuo D.-H."/>
            <person name="Larsson T."/>
            <person name="Lv J."/>
            <person name="Arendt D."/>
            <person name="Savage R."/>
            <person name="Osoegawa K."/>
            <person name="de Jong P."/>
            <person name="Lindberg D.R."/>
            <person name="Seaver E.C."/>
            <person name="Weisblat D.A."/>
            <person name="Putnam N.H."/>
            <person name="Grigoriev I.V."/>
            <person name="Rokhsar D.S."/>
        </authorList>
    </citation>
    <scope>NUCLEOTIDE SEQUENCE</scope>
</reference>
<gene>
    <name evidence="4" type="primary">20210847</name>
    <name evidence="3" type="ORF">HELRODRAFT_188309</name>
</gene>
<keyword evidence="1" id="KW-0472">Membrane</keyword>
<feature type="domain" description="Sphingolipid delta4-desaturase N-terminal" evidence="2">
    <location>
        <begin position="94"/>
        <end position="132"/>
    </location>
</feature>
<proteinExistence type="predicted"/>
<dbReference type="GO" id="GO:0046513">
    <property type="term" value="P:ceramide biosynthetic process"/>
    <property type="evidence" value="ECO:0000318"/>
    <property type="project" value="GO_Central"/>
</dbReference>
<dbReference type="EMBL" id="KB096324">
    <property type="protein sequence ID" value="ESO06255.1"/>
    <property type="molecule type" value="Genomic_DNA"/>
</dbReference>
<dbReference type="KEGG" id="hro:HELRODRAFT_188309"/>
<dbReference type="InParanoid" id="T1FPV0"/>
<feature type="transmembrane region" description="Helical" evidence="1">
    <location>
        <begin position="156"/>
        <end position="178"/>
    </location>
</feature>
<dbReference type="InterPro" id="IPR013866">
    <property type="entry name" value="Sphingolipid_d4-desaturase_N"/>
</dbReference>
<reference evidence="4" key="3">
    <citation type="submission" date="2015-06" db="UniProtKB">
        <authorList>
            <consortium name="EnsemblMetazoa"/>
        </authorList>
    </citation>
    <scope>IDENTIFICATION</scope>
</reference>
<keyword evidence="5" id="KW-1185">Reference proteome</keyword>
<dbReference type="HOGENOM" id="CLU_032156_0_0_1"/>
<protein>
    <recommendedName>
        <fullName evidence="2">Sphingolipid delta4-desaturase N-terminal domain-containing protein</fullName>
    </recommendedName>
</protein>
<dbReference type="GO" id="GO:0016020">
    <property type="term" value="C:membrane"/>
    <property type="evidence" value="ECO:0007669"/>
    <property type="project" value="GOC"/>
</dbReference>
<dbReference type="SMART" id="SM01269">
    <property type="entry name" value="Lipid_DES"/>
    <property type="match status" value="1"/>
</dbReference>
<evidence type="ECO:0000313" key="4">
    <source>
        <dbReference type="EnsemblMetazoa" id="HelroP188309"/>
    </source>
</evidence>
<dbReference type="STRING" id="6412.T1FPV0"/>
<dbReference type="eggNOG" id="KOG2987">
    <property type="taxonomic scope" value="Eukaryota"/>
</dbReference>
<accession>T1FPV0</accession>
<dbReference type="Pfam" id="PF08557">
    <property type="entry name" value="Lipid_DES"/>
    <property type="match status" value="1"/>
</dbReference>
<evidence type="ECO:0000259" key="2">
    <source>
        <dbReference type="SMART" id="SM01269"/>
    </source>
</evidence>
<dbReference type="OrthoDB" id="200948at2759"/>
<dbReference type="Proteomes" id="UP000015101">
    <property type="component" value="Unassembled WGS sequence"/>
</dbReference>
<reference evidence="3 5" key="2">
    <citation type="journal article" date="2013" name="Nature">
        <title>Insights into bilaterian evolution from three spiralian genomes.</title>
        <authorList>
            <person name="Simakov O."/>
            <person name="Marletaz F."/>
            <person name="Cho S.J."/>
            <person name="Edsinger-Gonzales E."/>
            <person name="Havlak P."/>
            <person name="Hellsten U."/>
            <person name="Kuo D.H."/>
            <person name="Larsson T."/>
            <person name="Lv J."/>
            <person name="Arendt D."/>
            <person name="Savage R."/>
            <person name="Osoegawa K."/>
            <person name="de Jong P."/>
            <person name="Grimwood J."/>
            <person name="Chapman J.A."/>
            <person name="Shapiro H."/>
            <person name="Aerts A."/>
            <person name="Otillar R.P."/>
            <person name="Terry A.Y."/>
            <person name="Boore J.L."/>
            <person name="Grigoriev I.V."/>
            <person name="Lindberg D.R."/>
            <person name="Seaver E.C."/>
            <person name="Weisblat D.A."/>
            <person name="Putnam N.H."/>
            <person name="Rokhsar D.S."/>
        </authorList>
    </citation>
    <scope>NUCLEOTIDE SEQUENCE</scope>
</reference>
<dbReference type="CTD" id="20210847"/>
<dbReference type="InterPro" id="IPR005804">
    <property type="entry name" value="FA_desaturase_dom"/>
</dbReference>
<dbReference type="RefSeq" id="XP_009015623.1">
    <property type="nucleotide sequence ID" value="XM_009017375.1"/>
</dbReference>
<evidence type="ECO:0000313" key="3">
    <source>
        <dbReference type="EMBL" id="ESO06255.1"/>
    </source>
</evidence>
<dbReference type="EMBL" id="AMQM01000596">
    <property type="status" value="NOT_ANNOTATED_CDS"/>
    <property type="molecule type" value="Genomic_DNA"/>
</dbReference>
<feature type="transmembrane region" description="Helical" evidence="1">
    <location>
        <begin position="132"/>
        <end position="150"/>
    </location>
</feature>
<evidence type="ECO:0000313" key="5">
    <source>
        <dbReference type="Proteomes" id="UP000015101"/>
    </source>
</evidence>
<dbReference type="EnsemblMetazoa" id="HelroT188309">
    <property type="protein sequence ID" value="HelroP188309"/>
    <property type="gene ID" value="HelroG188309"/>
</dbReference>
<organism evidence="4 5">
    <name type="scientific">Helobdella robusta</name>
    <name type="common">Californian leech</name>
    <dbReference type="NCBI Taxonomy" id="6412"/>
    <lineage>
        <taxon>Eukaryota</taxon>
        <taxon>Metazoa</taxon>
        <taxon>Spiralia</taxon>
        <taxon>Lophotrochozoa</taxon>
        <taxon>Annelida</taxon>
        <taxon>Clitellata</taxon>
        <taxon>Hirudinea</taxon>
        <taxon>Rhynchobdellida</taxon>
        <taxon>Glossiphoniidae</taxon>
        <taxon>Helobdella</taxon>
    </lineage>
</organism>
<name>T1FPV0_HELRO</name>